<dbReference type="Pfam" id="PF00211">
    <property type="entry name" value="Guanylate_cyc"/>
    <property type="match status" value="1"/>
</dbReference>
<dbReference type="OrthoDB" id="9806704at2"/>
<evidence type="ECO:0000313" key="7">
    <source>
        <dbReference type="Proteomes" id="UP000013996"/>
    </source>
</evidence>
<dbReference type="AlphaFoldDB" id="A0A5E8HG09"/>
<gene>
    <name evidence="6" type="ORF">LEP1GSC202_0696</name>
</gene>
<dbReference type="PANTHER" id="PTHR43081">
    <property type="entry name" value="ADENYLATE CYCLASE, TERMINAL-DIFFERENTIATION SPECIFIC-RELATED"/>
    <property type="match status" value="1"/>
</dbReference>
<dbReference type="PROSITE" id="PS50125">
    <property type="entry name" value="GUANYLATE_CYCLASE_2"/>
    <property type="match status" value="1"/>
</dbReference>
<dbReference type="InterPro" id="IPR029787">
    <property type="entry name" value="Nucleotide_cyclase"/>
</dbReference>
<comment type="subcellular location">
    <subcellularLocation>
        <location evidence="1">Cell membrane</location>
        <topology evidence="1">Multi-pass membrane protein</topology>
    </subcellularLocation>
</comment>
<organism evidence="6 7">
    <name type="scientific">Leptospira yanagawae serovar Saopaulo str. Sao Paulo = ATCC 700523</name>
    <dbReference type="NCBI Taxonomy" id="1249483"/>
    <lineage>
        <taxon>Bacteria</taxon>
        <taxon>Pseudomonadati</taxon>
        <taxon>Spirochaetota</taxon>
        <taxon>Spirochaetia</taxon>
        <taxon>Leptospirales</taxon>
        <taxon>Leptospiraceae</taxon>
        <taxon>Leptospira</taxon>
    </lineage>
</organism>
<reference evidence="6 7" key="1">
    <citation type="submission" date="2013-04" db="EMBL/GenBank/DDBJ databases">
        <authorList>
            <person name="Harkins D.M."/>
            <person name="Durkin A.S."/>
            <person name="Brinkac L.M."/>
            <person name="Haft D.H."/>
            <person name="Selengut J.D."/>
            <person name="Sanka R."/>
            <person name="DePew J."/>
            <person name="Purushe J."/>
            <person name="Hartskeerl R.A."/>
            <person name="Ahmed A."/>
            <person name="van der Linden H."/>
            <person name="Goris M.G.A."/>
            <person name="Vinetz J.M."/>
            <person name="Sutton G.G."/>
            <person name="Nierman W.C."/>
            <person name="Fouts D.E."/>
        </authorList>
    </citation>
    <scope>NUCLEOTIDE SEQUENCE [LARGE SCALE GENOMIC DNA]</scope>
    <source>
        <strain evidence="6 7">Sao Paulo</strain>
    </source>
</reference>
<comment type="caution">
    <text evidence="6">The sequence shown here is derived from an EMBL/GenBank/DDBJ whole genome shotgun (WGS) entry which is preliminary data.</text>
</comment>
<sequence>MESSRVLLFEILKSERKRAKALFWLFLSGAVALLFQVLFIRDDLLSKNVQPFPIWVPPAYFLFNTLYAYILLKILDSNLRDGRFPPVMIRYLGALVESSIPSGLLLYLGINLEVPILALNSPPELAYFFFIILATLRLDIGLAIFIGFVSWAEYLGIVYYFLQNTKQGAVDPLLYSFPIYFGKANIFLVGGFLSAFVSRQIRTSFINSLAAESEKNQIRVLFGQHVSPEVVNTLLHQRDDWNGEEKHVCILFFDIRDFTKFAETQKPTDLIQFLNRLFQDVIICINQNGGIVNKFLGDGFMAVFGAPISNGTDIQSCAKAAKEIRKCIQSLVERKEIPAIKIGMGIHSGEVVTGTVGSRDRKEYTVIGDVVNLASRLEQLTKEYGRDVILSDSVASALEPTTVELLGETHVKGKEKPVKVYALL</sequence>
<dbReference type="GO" id="GO:0005886">
    <property type="term" value="C:plasma membrane"/>
    <property type="evidence" value="ECO:0007669"/>
    <property type="project" value="UniProtKB-SubCell"/>
</dbReference>
<evidence type="ECO:0000256" key="4">
    <source>
        <dbReference type="SAM" id="Phobius"/>
    </source>
</evidence>
<dbReference type="GO" id="GO:0035556">
    <property type="term" value="P:intracellular signal transduction"/>
    <property type="evidence" value="ECO:0007669"/>
    <property type="project" value="InterPro"/>
</dbReference>
<feature type="transmembrane region" description="Helical" evidence="4">
    <location>
        <begin position="143"/>
        <end position="162"/>
    </location>
</feature>
<dbReference type="EMBL" id="AOGX02000015">
    <property type="protein sequence ID" value="EOQ88926.1"/>
    <property type="molecule type" value="Genomic_DNA"/>
</dbReference>
<proteinExistence type="predicted"/>
<dbReference type="PANTHER" id="PTHR43081:SF17">
    <property type="entry name" value="BLL5647 PROTEIN"/>
    <property type="match status" value="1"/>
</dbReference>
<dbReference type="InterPro" id="IPR001054">
    <property type="entry name" value="A/G_cyclase"/>
</dbReference>
<evidence type="ECO:0000256" key="3">
    <source>
        <dbReference type="ARBA" id="ARBA00023136"/>
    </source>
</evidence>
<dbReference type="SMART" id="SM00044">
    <property type="entry name" value="CYCc"/>
    <property type="match status" value="1"/>
</dbReference>
<keyword evidence="4" id="KW-1133">Transmembrane helix</keyword>
<evidence type="ECO:0000256" key="2">
    <source>
        <dbReference type="ARBA" id="ARBA00022475"/>
    </source>
</evidence>
<dbReference type="STRING" id="1249483.LEP1GSC202_0696"/>
<keyword evidence="2" id="KW-1003">Cell membrane</keyword>
<feature type="transmembrane region" description="Helical" evidence="4">
    <location>
        <begin position="174"/>
        <end position="197"/>
    </location>
</feature>
<feature type="transmembrane region" description="Helical" evidence="4">
    <location>
        <begin position="52"/>
        <end position="75"/>
    </location>
</feature>
<evidence type="ECO:0000256" key="1">
    <source>
        <dbReference type="ARBA" id="ARBA00004651"/>
    </source>
</evidence>
<keyword evidence="4" id="KW-0812">Transmembrane</keyword>
<feature type="domain" description="Guanylate cyclase" evidence="5">
    <location>
        <begin position="249"/>
        <end position="378"/>
    </location>
</feature>
<dbReference type="CDD" id="cd07302">
    <property type="entry name" value="CHD"/>
    <property type="match status" value="1"/>
</dbReference>
<dbReference type="GO" id="GO:0004016">
    <property type="term" value="F:adenylate cyclase activity"/>
    <property type="evidence" value="ECO:0007669"/>
    <property type="project" value="UniProtKB-ARBA"/>
</dbReference>
<dbReference type="Proteomes" id="UP000013996">
    <property type="component" value="Unassembled WGS sequence"/>
</dbReference>
<feature type="transmembrane region" description="Helical" evidence="4">
    <location>
        <begin position="87"/>
        <end position="110"/>
    </location>
</feature>
<feature type="transmembrane region" description="Helical" evidence="4">
    <location>
        <begin position="21"/>
        <end position="40"/>
    </location>
</feature>
<dbReference type="GO" id="GO:0006171">
    <property type="term" value="P:cAMP biosynthetic process"/>
    <property type="evidence" value="ECO:0007669"/>
    <property type="project" value="TreeGrafter"/>
</dbReference>
<dbReference type="InterPro" id="IPR050697">
    <property type="entry name" value="Adenylyl/Guanylyl_Cyclase_3/4"/>
</dbReference>
<evidence type="ECO:0000313" key="6">
    <source>
        <dbReference type="EMBL" id="EOQ88926.1"/>
    </source>
</evidence>
<accession>A0A5E8HG09</accession>
<dbReference type="SUPFAM" id="SSF55073">
    <property type="entry name" value="Nucleotide cyclase"/>
    <property type="match status" value="1"/>
</dbReference>
<dbReference type="RefSeq" id="WP_015676515.1">
    <property type="nucleotide sequence ID" value="NZ_AOGX02000015.1"/>
</dbReference>
<name>A0A5E8HG09_9LEPT</name>
<evidence type="ECO:0000259" key="5">
    <source>
        <dbReference type="PROSITE" id="PS50125"/>
    </source>
</evidence>
<protein>
    <submittedName>
        <fullName evidence="6">Adenylate/guanylate cyclase catalytic domain protein</fullName>
    </submittedName>
</protein>
<keyword evidence="3 4" id="KW-0472">Membrane</keyword>
<dbReference type="Gene3D" id="3.30.70.1230">
    <property type="entry name" value="Nucleotide cyclase"/>
    <property type="match status" value="1"/>
</dbReference>